<evidence type="ECO:0008006" key="4">
    <source>
        <dbReference type="Google" id="ProtNLM"/>
    </source>
</evidence>
<feature type="compositionally biased region" description="Low complexity" evidence="1">
    <location>
        <begin position="24"/>
        <end position="37"/>
    </location>
</feature>
<keyword evidence="3" id="KW-1185">Reference proteome</keyword>
<dbReference type="STRING" id="1925591.BI308_14480"/>
<sequence length="348" mass="39127">MNKDPEAKIEALFTWLLNPPLDDSSPVSEELASSSHSDPNPSRWIDQPDESSWDWEALDPLESEDIDGIYPPHLTPEGQPLEIGEIPAVQDRFQALLKRRIQAEMQSNLPLFPWETTMMDYEDDPCDVVSSPPVLSQPWMLQLKQLNFPVPVQLPESLLTQLLDQCQQVAQSTLEEGAKLVQAVENLFPNQFLTLNRIARPLLLGELRSPPKSRPTLVYEEAQQSQKMLLSLLAAQKILQTLTLTPVVNQAAIERNWETELGWLKVAANYTQTEQKSQLRVEALLPCAGTVQFQGEGRQAISKRCDPGYLSVELFDIVGERPYSLVIELDNNPEAPLMFAIQPTHTGS</sequence>
<protein>
    <recommendedName>
        <fullName evidence="4">PatU</fullName>
    </recommendedName>
</protein>
<evidence type="ECO:0000313" key="2">
    <source>
        <dbReference type="EMBL" id="OJJ24924.1"/>
    </source>
</evidence>
<accession>A0A1L9QQH8</accession>
<reference evidence="2" key="1">
    <citation type="submission" date="2016-10" db="EMBL/GenBank/DDBJ databases">
        <title>CRISPR-Cas defence system in Roseofilum reptotaenium: evidence of a bacteriophage-cyanobacterium arms race in the coral black band disease.</title>
        <authorList>
            <person name="Buerger P."/>
            <person name="Wood-Charlson E.M."/>
            <person name="Weynberg K.D."/>
            <person name="Willis B."/>
            <person name="Van Oppen M.J."/>
        </authorList>
    </citation>
    <scope>NUCLEOTIDE SEQUENCE [LARGE SCALE GENOMIC DNA]</scope>
    <source>
        <strain evidence="2">AO1-A</strain>
    </source>
</reference>
<evidence type="ECO:0000313" key="3">
    <source>
        <dbReference type="Proteomes" id="UP000183940"/>
    </source>
</evidence>
<dbReference type="Proteomes" id="UP000183940">
    <property type="component" value="Unassembled WGS sequence"/>
</dbReference>
<dbReference type="AlphaFoldDB" id="A0A1L9QQH8"/>
<organism evidence="2 3">
    <name type="scientific">Roseofilum reptotaenium AO1-A</name>
    <dbReference type="NCBI Taxonomy" id="1925591"/>
    <lineage>
        <taxon>Bacteria</taxon>
        <taxon>Bacillati</taxon>
        <taxon>Cyanobacteriota</taxon>
        <taxon>Cyanophyceae</taxon>
        <taxon>Desertifilales</taxon>
        <taxon>Desertifilaceae</taxon>
        <taxon>Roseofilum</taxon>
    </lineage>
</organism>
<evidence type="ECO:0000256" key="1">
    <source>
        <dbReference type="SAM" id="MobiDB-lite"/>
    </source>
</evidence>
<feature type="region of interest" description="Disordered" evidence="1">
    <location>
        <begin position="18"/>
        <end position="51"/>
    </location>
</feature>
<comment type="caution">
    <text evidence="2">The sequence shown here is derived from an EMBL/GenBank/DDBJ whole genome shotgun (WGS) entry which is preliminary data.</text>
</comment>
<gene>
    <name evidence="2" type="ORF">BI308_14480</name>
</gene>
<name>A0A1L9QQH8_9CYAN</name>
<dbReference type="EMBL" id="MLAW01000024">
    <property type="protein sequence ID" value="OJJ24924.1"/>
    <property type="molecule type" value="Genomic_DNA"/>
</dbReference>
<proteinExistence type="predicted"/>